<comment type="miscellaneous">
    <text evidence="5">There are 2 substrate-binding sites: the catalytic A site, and the non-catalytic B site that may play a role in the transfer of substrate or product between the active site and the solvent. Alternatively, the B site may bind allosteric effectors.</text>
</comment>
<dbReference type="Pfam" id="PF00206">
    <property type="entry name" value="Lyase_1"/>
    <property type="match status" value="1"/>
</dbReference>
<dbReference type="GO" id="GO:0008797">
    <property type="term" value="F:aspartate ammonia-lyase activity"/>
    <property type="evidence" value="ECO:0007669"/>
    <property type="project" value="UniProtKB-EC"/>
</dbReference>
<feature type="active site" description="Proton donor/acceptor" evidence="5">
    <location>
        <position position="189"/>
    </location>
</feature>
<protein>
    <recommendedName>
        <fullName evidence="5">Fumarate hydratase class II</fullName>
        <shortName evidence="5">Fumarase C</shortName>
        <ecNumber evidence="5">4.2.1.2</ecNumber>
    </recommendedName>
    <alternativeName>
        <fullName evidence="5">Aerobic fumarase</fullName>
    </alternativeName>
    <alternativeName>
        <fullName evidence="5">Iron-independent fumarase</fullName>
    </alternativeName>
</protein>
<dbReference type="PRINTS" id="PR00145">
    <property type="entry name" value="ARGSUCLYASE"/>
</dbReference>
<dbReference type="SUPFAM" id="SSF48557">
    <property type="entry name" value="L-aspartase-like"/>
    <property type="match status" value="1"/>
</dbReference>
<dbReference type="InterPro" id="IPR000362">
    <property type="entry name" value="Fumarate_lyase_fam"/>
</dbReference>
<dbReference type="InterPro" id="IPR022761">
    <property type="entry name" value="Fumarate_lyase_N"/>
</dbReference>
<comment type="catalytic activity">
    <reaction evidence="1">
        <text>L-aspartate = fumarate + NH4(+)</text>
        <dbReference type="Rhea" id="RHEA:16601"/>
        <dbReference type="ChEBI" id="CHEBI:28938"/>
        <dbReference type="ChEBI" id="CHEBI:29806"/>
        <dbReference type="ChEBI" id="CHEBI:29991"/>
        <dbReference type="EC" id="4.3.1.1"/>
    </reaction>
</comment>
<comment type="function">
    <text evidence="5">Involved in the TCA cycle. Catalyzes the stereospecific interconversion of fumarate to L-malate.</text>
</comment>
<dbReference type="EC" id="4.2.1.2" evidence="5"/>
<sequence length="470" mass="51365">MGETYRVQRDSLGEVKVPRDRYYGAQTQRAVENFPVSGLRLPRPFIRAQGIIKASTAVANQRCGDLDRRVADAIVRAAEEVAEGKWDDHFVVDVYQAGAGTSQNMNANEVIANRAAELLGGEVGDTFLVHPNDDVNRGQSTNDTIHAAINISAAEELTDQLLPALDKLIHALENKAKVYKDVVKSGRTHLQDAVPLRVDQEFSGYIGSLRYSEEGIRECLPLLYHIGLGGNAVGTGINTPPGFVETVVQETAKRTGLPFCQPSYPFAFMQNTGAALKTSSALKNLAVHLGKLASDLRLLSSGPRTGLAEVKLPAVQPGSSIMPGKVNPVMAEMMNMIASQVIGNDACITSAGEHAQLELNVMMPVIAHNLLHSIQILTNGMETFRIRCIEGMEVDEDRCRYWMERSLALVTALNPYIGYDRAAEVAKKAYQQGKTVREVVLEEQVLSKEEADRMLDGAQMIPPVDRESKE</sequence>
<keyword evidence="9" id="KW-1185">Reference proteome</keyword>
<evidence type="ECO:0000256" key="1">
    <source>
        <dbReference type="ARBA" id="ARBA00001494"/>
    </source>
</evidence>
<comment type="catalytic activity">
    <reaction evidence="5">
        <text>(S)-malate = fumarate + H2O</text>
        <dbReference type="Rhea" id="RHEA:12460"/>
        <dbReference type="ChEBI" id="CHEBI:15377"/>
        <dbReference type="ChEBI" id="CHEBI:15589"/>
        <dbReference type="ChEBI" id="CHEBI:29806"/>
        <dbReference type="EC" id="4.2.1.2"/>
    </reaction>
</comment>
<dbReference type="FunFam" id="1.20.200.10:FF:000001">
    <property type="entry name" value="Fumarate hydratase, mitochondrial"/>
    <property type="match status" value="1"/>
</dbReference>
<dbReference type="FunFam" id="1.10.40.30:FF:000002">
    <property type="entry name" value="Fumarate hydratase class II"/>
    <property type="match status" value="1"/>
</dbReference>
<dbReference type="PROSITE" id="PS00163">
    <property type="entry name" value="FUMARATE_LYASES"/>
    <property type="match status" value="1"/>
</dbReference>
<dbReference type="Gene3D" id="1.10.275.10">
    <property type="entry name" value="Fumarase/aspartase (N-terminal domain)"/>
    <property type="match status" value="1"/>
</dbReference>
<accession>A0A8J2YEP6</accession>
<keyword evidence="4 5" id="KW-0456">Lyase</keyword>
<feature type="binding site" evidence="5">
    <location>
        <position position="188"/>
    </location>
    <ligand>
        <name>substrate</name>
    </ligand>
</feature>
<feature type="active site" evidence="5">
    <location>
        <position position="319"/>
    </location>
</feature>
<evidence type="ECO:0000256" key="5">
    <source>
        <dbReference type="HAMAP-Rule" id="MF_00743"/>
    </source>
</evidence>
<comment type="pathway">
    <text evidence="5">Carbohydrate metabolism; tricarboxylic acid cycle; (S)-malate from fumarate: step 1/1.</text>
</comment>
<evidence type="ECO:0000256" key="4">
    <source>
        <dbReference type="ARBA" id="ARBA00023239"/>
    </source>
</evidence>
<feature type="site" description="Important for catalytic activity" evidence="5">
    <location>
        <position position="332"/>
    </location>
</feature>
<dbReference type="GO" id="GO:0006099">
    <property type="term" value="P:tricarboxylic acid cycle"/>
    <property type="evidence" value="ECO:0007669"/>
    <property type="project" value="UniProtKB-UniRule"/>
</dbReference>
<keyword evidence="3 5" id="KW-0816">Tricarboxylic acid cycle</keyword>
<dbReference type="PANTHER" id="PTHR42696:SF2">
    <property type="entry name" value="ASPARTATE AMMONIA-LYASE"/>
    <property type="match status" value="1"/>
</dbReference>
<dbReference type="UniPathway" id="UPA00223">
    <property type="reaction ID" value="UER01007"/>
</dbReference>
<comment type="subunit">
    <text evidence="5">Homotetramer.</text>
</comment>
<dbReference type="InterPro" id="IPR020557">
    <property type="entry name" value="Fumarate_lyase_CS"/>
</dbReference>
<evidence type="ECO:0000259" key="6">
    <source>
        <dbReference type="Pfam" id="PF00206"/>
    </source>
</evidence>
<dbReference type="Pfam" id="PF10415">
    <property type="entry name" value="FumaraseC_C"/>
    <property type="match status" value="1"/>
</dbReference>
<evidence type="ECO:0000313" key="9">
    <source>
        <dbReference type="Proteomes" id="UP000625210"/>
    </source>
</evidence>
<dbReference type="PANTHER" id="PTHR42696">
    <property type="entry name" value="ASPARTATE AMMONIA-LYASE"/>
    <property type="match status" value="1"/>
</dbReference>
<dbReference type="InterPro" id="IPR051546">
    <property type="entry name" value="Aspartate_Ammonia-Lyase"/>
</dbReference>
<name>A0A8J2YEP6_9BACL</name>
<proteinExistence type="inferred from homology"/>
<feature type="binding site" description="in site B" evidence="5">
    <location>
        <begin position="130"/>
        <end position="133"/>
    </location>
    <ligand>
        <name>substrate</name>
    </ligand>
</feature>
<feature type="domain" description="Fumarase C C-terminal" evidence="7">
    <location>
        <begin position="409"/>
        <end position="461"/>
    </location>
</feature>
<dbReference type="InterPro" id="IPR008948">
    <property type="entry name" value="L-Aspartase-like"/>
</dbReference>
<feature type="binding site" evidence="5">
    <location>
        <begin position="140"/>
        <end position="142"/>
    </location>
    <ligand>
        <name>substrate</name>
    </ligand>
</feature>
<evidence type="ECO:0000256" key="2">
    <source>
        <dbReference type="ARBA" id="ARBA00009084"/>
    </source>
</evidence>
<dbReference type="AlphaFoldDB" id="A0A8J2YEP6"/>
<dbReference type="FunFam" id="1.10.275.10:FF:000001">
    <property type="entry name" value="Fumarate hydratase, mitochondrial"/>
    <property type="match status" value="1"/>
</dbReference>
<dbReference type="CDD" id="cd01596">
    <property type="entry name" value="Aspartase_like"/>
    <property type="match status" value="1"/>
</dbReference>
<reference evidence="8" key="1">
    <citation type="journal article" date="2014" name="Int. J. Syst. Evol. Microbiol.">
        <title>Complete genome sequence of Corynebacterium casei LMG S-19264T (=DSM 44701T), isolated from a smear-ripened cheese.</title>
        <authorList>
            <consortium name="US DOE Joint Genome Institute (JGI-PGF)"/>
            <person name="Walter F."/>
            <person name="Albersmeier A."/>
            <person name="Kalinowski J."/>
            <person name="Ruckert C."/>
        </authorList>
    </citation>
    <scope>NUCLEOTIDE SEQUENCE</scope>
    <source>
        <strain evidence="8">CGMCC 1.15179</strain>
    </source>
</reference>
<feature type="binding site" evidence="5">
    <location>
        <position position="320"/>
    </location>
    <ligand>
        <name>substrate</name>
    </ligand>
</feature>
<dbReference type="GO" id="GO:0006531">
    <property type="term" value="P:aspartate metabolic process"/>
    <property type="evidence" value="ECO:0007669"/>
    <property type="project" value="TreeGrafter"/>
</dbReference>
<gene>
    <name evidence="8" type="primary">aspA</name>
    <name evidence="5" type="synonym">fumC</name>
    <name evidence="8" type="ORF">GCM10011571_31490</name>
</gene>
<dbReference type="Gene3D" id="1.10.40.30">
    <property type="entry name" value="Fumarase/aspartase (C-terminal domain)"/>
    <property type="match status" value="1"/>
</dbReference>
<dbReference type="RefSeq" id="WP_188648847.1">
    <property type="nucleotide sequence ID" value="NZ_BMHQ01000013.1"/>
</dbReference>
<comment type="caution">
    <text evidence="8">The sequence shown here is derived from an EMBL/GenBank/DDBJ whole genome shotgun (WGS) entry which is preliminary data.</text>
</comment>
<comment type="caution">
    <text evidence="5">Lacks conserved residue(s) required for the propagation of feature annotation.</text>
</comment>
<comment type="subcellular location">
    <subcellularLocation>
        <location evidence="5">Cytoplasm</location>
    </subcellularLocation>
</comment>
<organism evidence="8 9">
    <name type="scientific">Marinithermofilum abyssi</name>
    <dbReference type="NCBI Taxonomy" id="1571185"/>
    <lineage>
        <taxon>Bacteria</taxon>
        <taxon>Bacillati</taxon>
        <taxon>Bacillota</taxon>
        <taxon>Bacilli</taxon>
        <taxon>Bacillales</taxon>
        <taxon>Thermoactinomycetaceae</taxon>
        <taxon>Marinithermofilum</taxon>
    </lineage>
</organism>
<comment type="similarity">
    <text evidence="2 5">Belongs to the class-II fumarase/aspartase family. Fumarase subfamily.</text>
</comment>
<feature type="binding site" evidence="5">
    <location>
        <begin position="325"/>
        <end position="327"/>
    </location>
    <ligand>
        <name>substrate</name>
    </ligand>
</feature>
<keyword evidence="5" id="KW-0963">Cytoplasm</keyword>
<dbReference type="InterPro" id="IPR005677">
    <property type="entry name" value="Fum_hydII"/>
</dbReference>
<evidence type="ECO:0000259" key="7">
    <source>
        <dbReference type="Pfam" id="PF10415"/>
    </source>
</evidence>
<dbReference type="InterPro" id="IPR018951">
    <property type="entry name" value="Fumarase_C_C"/>
</dbReference>
<dbReference type="GO" id="GO:0004333">
    <property type="term" value="F:fumarate hydratase activity"/>
    <property type="evidence" value="ECO:0007669"/>
    <property type="project" value="UniProtKB-UniRule"/>
</dbReference>
<dbReference type="EMBL" id="BMHQ01000013">
    <property type="protein sequence ID" value="GGE26986.1"/>
    <property type="molecule type" value="Genomic_DNA"/>
</dbReference>
<dbReference type="HAMAP" id="MF_00743">
    <property type="entry name" value="FumaraseC"/>
    <property type="match status" value="1"/>
</dbReference>
<evidence type="ECO:0000313" key="8">
    <source>
        <dbReference type="EMBL" id="GGE26986.1"/>
    </source>
</evidence>
<evidence type="ECO:0000256" key="3">
    <source>
        <dbReference type="ARBA" id="ARBA00022532"/>
    </source>
</evidence>
<feature type="domain" description="Fumarate lyase N-terminal" evidence="6">
    <location>
        <begin position="13"/>
        <end position="343"/>
    </location>
</feature>
<dbReference type="Proteomes" id="UP000625210">
    <property type="component" value="Unassembled WGS sequence"/>
</dbReference>
<reference evidence="8" key="2">
    <citation type="submission" date="2020-09" db="EMBL/GenBank/DDBJ databases">
        <authorList>
            <person name="Sun Q."/>
            <person name="Zhou Y."/>
        </authorList>
    </citation>
    <scope>NUCLEOTIDE SEQUENCE</scope>
    <source>
        <strain evidence="8">CGMCC 1.15179</strain>
    </source>
</reference>
<dbReference type="InterPro" id="IPR024083">
    <property type="entry name" value="Fumarase/histidase_N"/>
</dbReference>
<dbReference type="GO" id="GO:0005829">
    <property type="term" value="C:cytosol"/>
    <property type="evidence" value="ECO:0007669"/>
    <property type="project" value="TreeGrafter"/>
</dbReference>
<dbReference type="Gene3D" id="1.20.200.10">
    <property type="entry name" value="Fumarase/aspartase (Central domain)"/>
    <property type="match status" value="1"/>
</dbReference>
<dbReference type="GO" id="GO:0006106">
    <property type="term" value="P:fumarate metabolic process"/>
    <property type="evidence" value="ECO:0007669"/>
    <property type="project" value="InterPro"/>
</dbReference>
<dbReference type="NCBIfam" id="NF008909">
    <property type="entry name" value="PRK12273.1"/>
    <property type="match status" value="1"/>
</dbReference>
<dbReference type="PRINTS" id="PR00149">
    <property type="entry name" value="FUMRATELYASE"/>
</dbReference>